<dbReference type="PANTHER" id="PTHR13932:SF5">
    <property type="entry name" value="RADICAL S-ADENOSYL METHIONINE DOMAIN-CONTAINING PROTEIN 1, MITOCHONDRIAL"/>
    <property type="match status" value="1"/>
</dbReference>
<gene>
    <name evidence="5" type="ORF">SAMN04489866_10555</name>
</gene>
<evidence type="ECO:0000256" key="1">
    <source>
        <dbReference type="ARBA" id="ARBA00006100"/>
    </source>
</evidence>
<dbReference type="PROSITE" id="PS51918">
    <property type="entry name" value="RADICAL_SAM"/>
    <property type="match status" value="1"/>
</dbReference>
<comment type="similarity">
    <text evidence="1">Belongs to the anaerobic coproporphyrinogen-III oxidase family. HemW subfamily.</text>
</comment>
<keyword evidence="3" id="KW-0408">Iron</keyword>
<keyword evidence="3" id="KW-0349">Heme</keyword>
<dbReference type="STRING" id="2741.SAMN04489866_10555"/>
<dbReference type="SMART" id="SM00729">
    <property type="entry name" value="Elp3"/>
    <property type="match status" value="1"/>
</dbReference>
<evidence type="ECO:0000256" key="2">
    <source>
        <dbReference type="ARBA" id="ARBA00017228"/>
    </source>
</evidence>
<dbReference type="InterPro" id="IPR007197">
    <property type="entry name" value="rSAM"/>
</dbReference>
<dbReference type="GO" id="GO:0005737">
    <property type="term" value="C:cytoplasm"/>
    <property type="evidence" value="ECO:0007669"/>
    <property type="project" value="UniProtKB-SubCell"/>
</dbReference>
<feature type="domain" description="Radical SAM core" evidence="4">
    <location>
        <begin position="1"/>
        <end position="230"/>
    </location>
</feature>
<dbReference type="InterPro" id="IPR006638">
    <property type="entry name" value="Elp3/MiaA/NifB-like_rSAM"/>
</dbReference>
<keyword evidence="3" id="KW-0004">4Fe-4S</keyword>
<dbReference type="SFLD" id="SFLDF00562">
    <property type="entry name" value="HemN-like__clustered_with_heat"/>
    <property type="match status" value="1"/>
</dbReference>
<comment type="subcellular location">
    <subcellularLocation>
        <location evidence="3">Cytoplasm</location>
    </subcellularLocation>
</comment>
<reference evidence="5 6" key="1">
    <citation type="submission" date="2016-10" db="EMBL/GenBank/DDBJ databases">
        <authorList>
            <person name="de Groot N.N."/>
        </authorList>
    </citation>
    <scope>NUCLEOTIDE SEQUENCE [LARGE SCALE GENOMIC DNA]</scope>
    <source>
        <strain evidence="5 6">DSM 20475</strain>
    </source>
</reference>
<organism evidence="5 6">
    <name type="scientific">Peptococcus niger</name>
    <dbReference type="NCBI Taxonomy" id="2741"/>
    <lineage>
        <taxon>Bacteria</taxon>
        <taxon>Bacillati</taxon>
        <taxon>Bacillota</taxon>
        <taxon>Clostridia</taxon>
        <taxon>Eubacteriales</taxon>
        <taxon>Peptococcaceae</taxon>
        <taxon>Peptococcus</taxon>
    </lineage>
</organism>
<dbReference type="SFLD" id="SFLDF00288">
    <property type="entry name" value="HemN-like__clustered_with_nucl"/>
    <property type="match status" value="1"/>
</dbReference>
<keyword evidence="3" id="KW-0949">S-adenosyl-L-methionine</keyword>
<dbReference type="RefSeq" id="WP_091791730.1">
    <property type="nucleotide sequence ID" value="NZ_FNAF01000005.1"/>
</dbReference>
<dbReference type="SFLD" id="SFLDG01065">
    <property type="entry name" value="anaerobic_coproporphyrinogen-I"/>
    <property type="match status" value="1"/>
</dbReference>
<dbReference type="SUPFAM" id="SSF102114">
    <property type="entry name" value="Radical SAM enzymes"/>
    <property type="match status" value="1"/>
</dbReference>
<keyword evidence="6" id="KW-1185">Reference proteome</keyword>
<dbReference type="OrthoDB" id="9808022at2"/>
<keyword evidence="3" id="KW-0479">Metal-binding</keyword>
<keyword evidence="3" id="KW-0143">Chaperone</keyword>
<dbReference type="InterPro" id="IPR010723">
    <property type="entry name" value="HemN_C"/>
</dbReference>
<dbReference type="InterPro" id="IPR004559">
    <property type="entry name" value="HemW-like"/>
</dbReference>
<dbReference type="GO" id="GO:0051539">
    <property type="term" value="F:4 iron, 4 sulfur cluster binding"/>
    <property type="evidence" value="ECO:0007669"/>
    <property type="project" value="UniProtKB-UniRule"/>
</dbReference>
<accession>A0A1G6WHS3</accession>
<dbReference type="GO" id="GO:0006779">
    <property type="term" value="P:porphyrin-containing compound biosynthetic process"/>
    <property type="evidence" value="ECO:0007669"/>
    <property type="project" value="InterPro"/>
</dbReference>
<dbReference type="NCBIfam" id="TIGR00539">
    <property type="entry name" value="hemN_rel"/>
    <property type="match status" value="1"/>
</dbReference>
<keyword evidence="3" id="KW-0963">Cytoplasm</keyword>
<evidence type="ECO:0000313" key="5">
    <source>
        <dbReference type="EMBL" id="SDD65432.1"/>
    </source>
</evidence>
<dbReference type="PANTHER" id="PTHR13932">
    <property type="entry name" value="COPROPORPHYRINIGEN III OXIDASE"/>
    <property type="match status" value="1"/>
</dbReference>
<dbReference type="Gene3D" id="3.80.30.20">
    <property type="entry name" value="tm_1862 like domain"/>
    <property type="match status" value="1"/>
</dbReference>
<dbReference type="AlphaFoldDB" id="A0A1G6WHS3"/>
<evidence type="ECO:0000256" key="3">
    <source>
        <dbReference type="RuleBase" id="RU364116"/>
    </source>
</evidence>
<sequence length="373" mass="41243">MGTLYIHIPFCLSKCRYCDFLSAPAPENLQRRYAQALLKDIQWQWSAFPERIEAIFIGGGTPSLLARDIWQGLLQGILDLSGGSVKEWTVEANPGDLSEGLLQDWRAAGVNRLSLGVQSFDDETLRLLGRRHTAGQAAAAYAMARKAGFENINLDLMYGLPGMQLTDWQKTVQEALALAPDHLSLYGLIVEEGTPMASDISSGILPEPSEETARQAFLWQREALARVGYAAYEISNFAQPGYACRHNQNYWALGNWLGCGLGASGHLKGTFTRMSADMDAYLARLEAGQLPIDDRESWDRPTLMSETVILALRTTEGLSARAFAARYGERFEHRFAAAIDTALQQNLAVWDGDYFKATPEGLLLNNTLGLLFL</sequence>
<dbReference type="GO" id="GO:0004109">
    <property type="term" value="F:coproporphyrinogen oxidase activity"/>
    <property type="evidence" value="ECO:0007669"/>
    <property type="project" value="InterPro"/>
</dbReference>
<dbReference type="InterPro" id="IPR058240">
    <property type="entry name" value="rSAM_sf"/>
</dbReference>
<keyword evidence="3" id="KW-0411">Iron-sulfur</keyword>
<dbReference type="InterPro" id="IPR023404">
    <property type="entry name" value="rSAM_horseshoe"/>
</dbReference>
<dbReference type="SFLD" id="SFLDS00029">
    <property type="entry name" value="Radical_SAM"/>
    <property type="match status" value="1"/>
</dbReference>
<name>A0A1G6WHS3_PEPNI</name>
<dbReference type="Pfam" id="PF04055">
    <property type="entry name" value="Radical_SAM"/>
    <property type="match status" value="1"/>
</dbReference>
<dbReference type="GO" id="GO:0046872">
    <property type="term" value="F:metal ion binding"/>
    <property type="evidence" value="ECO:0007669"/>
    <property type="project" value="UniProtKB-UniRule"/>
</dbReference>
<dbReference type="Pfam" id="PF06969">
    <property type="entry name" value="HemN_C"/>
    <property type="match status" value="1"/>
</dbReference>
<dbReference type="InterPro" id="IPR034505">
    <property type="entry name" value="Coproporphyrinogen-III_oxidase"/>
</dbReference>
<evidence type="ECO:0000313" key="6">
    <source>
        <dbReference type="Proteomes" id="UP000198995"/>
    </source>
</evidence>
<protein>
    <recommendedName>
        <fullName evidence="2 3">Heme chaperone HemW</fullName>
    </recommendedName>
</protein>
<dbReference type="SFLD" id="SFLDG01082">
    <property type="entry name" value="B12-binding_domain_containing"/>
    <property type="match status" value="1"/>
</dbReference>
<evidence type="ECO:0000259" key="4">
    <source>
        <dbReference type="PROSITE" id="PS51918"/>
    </source>
</evidence>
<comment type="function">
    <text evidence="3">Probably acts as a heme chaperone, transferring heme to an unknown acceptor. Binds one molecule of heme per monomer, possibly covalently. Binds 1 [4Fe-4S] cluster. The cluster is coordinated with 3 cysteines and an exchangeable S-adenosyl-L-methionine.</text>
</comment>
<proteinExistence type="inferred from homology"/>
<dbReference type="Proteomes" id="UP000198995">
    <property type="component" value="Unassembled WGS sequence"/>
</dbReference>
<dbReference type="EMBL" id="FNAF01000005">
    <property type="protein sequence ID" value="SDD65432.1"/>
    <property type="molecule type" value="Genomic_DNA"/>
</dbReference>